<dbReference type="InterPro" id="IPR005828">
    <property type="entry name" value="MFS_sugar_transport-like"/>
</dbReference>
<comment type="subcellular location">
    <subcellularLocation>
        <location evidence="1">Cell membrane</location>
        <topology evidence="1">Multi-pass membrane protein</topology>
    </subcellularLocation>
</comment>
<feature type="transmembrane region" description="Helical" evidence="8">
    <location>
        <begin position="121"/>
        <end position="142"/>
    </location>
</feature>
<protein>
    <submittedName>
        <fullName evidence="10">Sugar transporter</fullName>
    </submittedName>
</protein>
<feature type="domain" description="Major facilitator superfamily (MFS) profile" evidence="9">
    <location>
        <begin position="23"/>
        <end position="458"/>
    </location>
</feature>
<dbReference type="PROSITE" id="PS50850">
    <property type="entry name" value="MFS"/>
    <property type="match status" value="1"/>
</dbReference>
<dbReference type="InterPro" id="IPR005829">
    <property type="entry name" value="Sugar_transporter_CS"/>
</dbReference>
<feature type="transmembrane region" description="Helical" evidence="8">
    <location>
        <begin position="329"/>
        <end position="352"/>
    </location>
</feature>
<accession>A0AAW1J1N5</accession>
<feature type="transmembrane region" description="Helical" evidence="8">
    <location>
        <begin position="21"/>
        <end position="46"/>
    </location>
</feature>
<feature type="transmembrane region" description="Helical" evidence="8">
    <location>
        <begin position="66"/>
        <end position="86"/>
    </location>
</feature>
<reference evidence="10 11" key="1">
    <citation type="journal article" date="2024" name="BMC Genomics">
        <title>De novo assembly and annotation of Popillia japonica's genome with initial clues to its potential as an invasive pest.</title>
        <authorList>
            <person name="Cucini C."/>
            <person name="Boschi S."/>
            <person name="Funari R."/>
            <person name="Cardaioli E."/>
            <person name="Iannotti N."/>
            <person name="Marturano G."/>
            <person name="Paoli F."/>
            <person name="Bruttini M."/>
            <person name="Carapelli A."/>
            <person name="Frati F."/>
            <person name="Nardi F."/>
        </authorList>
    </citation>
    <scope>NUCLEOTIDE SEQUENCE [LARGE SCALE GENOMIC DNA]</scope>
    <source>
        <strain evidence="10">DMR45628</strain>
    </source>
</reference>
<feature type="transmembrane region" description="Helical" evidence="8">
    <location>
        <begin position="154"/>
        <end position="172"/>
    </location>
</feature>
<keyword evidence="6" id="KW-0325">Glycoprotein</keyword>
<gene>
    <name evidence="10" type="ORF">QE152_g31396</name>
</gene>
<dbReference type="PROSITE" id="PS00217">
    <property type="entry name" value="SUGAR_TRANSPORT_2"/>
    <property type="match status" value="1"/>
</dbReference>
<dbReference type="PANTHER" id="PTHR48021:SF1">
    <property type="entry name" value="GH07001P-RELATED"/>
    <property type="match status" value="1"/>
</dbReference>
<sequence length="480" mass="53505">MDKNSTKSNASLIEGQGKTGKYFQIIATFIVSISAFSIGNVIGWTSQISLQMSQGGMGFVITQDELSWIGSFTAIGAAFMALIIGYVCDKIGRKPTKLLLIIPMATGWGFLAWATNVPMLYTGRILTGMSMGAYMVTNPVYINEITQKEIKGRLGSLTQLFISGGILFDVIVGKFASIKTYTLCCFAVPLIFGTLFVFMPETPIYYLKKNREDCAEITLKKLRSRDYDVHAEMDQLKCILSEERERNLYKKFKESWQTNRSTRLAFVTSLMLMVFRVFSGVDAITAYTSLIISNAIDFDPSLGTIIVITIQTFIGIFQSIIIDHIGRKMLLFISQIIITLALTAVGLCFLLKNHNFVIEGGYSILDNLALVSLCCYSIGFSLGIAPIPLILNAELNPPETKSLVSSFNTFLSWVLIFGVTKTFLLLEHAYGIEAAFLLYGGLSFLGVIFVIFFVPETKGKSHQEIKEVLEKYRFLPLRFR</sequence>
<evidence type="ECO:0000256" key="7">
    <source>
        <dbReference type="ARBA" id="ARBA00024348"/>
    </source>
</evidence>
<evidence type="ECO:0000256" key="2">
    <source>
        <dbReference type="ARBA" id="ARBA00022475"/>
    </source>
</evidence>
<evidence type="ECO:0000259" key="9">
    <source>
        <dbReference type="PROSITE" id="PS50850"/>
    </source>
</evidence>
<dbReference type="GO" id="GO:0005886">
    <property type="term" value="C:plasma membrane"/>
    <property type="evidence" value="ECO:0007669"/>
    <property type="project" value="UniProtKB-SubCell"/>
</dbReference>
<dbReference type="Gene3D" id="1.20.1250.20">
    <property type="entry name" value="MFS general substrate transporter like domains"/>
    <property type="match status" value="1"/>
</dbReference>
<evidence type="ECO:0000256" key="3">
    <source>
        <dbReference type="ARBA" id="ARBA00022692"/>
    </source>
</evidence>
<feature type="transmembrane region" description="Helical" evidence="8">
    <location>
        <begin position="264"/>
        <end position="290"/>
    </location>
</feature>
<dbReference type="InterPro" id="IPR050549">
    <property type="entry name" value="MFS_Trehalose_Transporter"/>
</dbReference>
<dbReference type="Pfam" id="PF00083">
    <property type="entry name" value="Sugar_tr"/>
    <property type="match status" value="1"/>
</dbReference>
<dbReference type="GO" id="GO:0022857">
    <property type="term" value="F:transmembrane transporter activity"/>
    <property type="evidence" value="ECO:0007669"/>
    <property type="project" value="InterPro"/>
</dbReference>
<feature type="transmembrane region" description="Helical" evidence="8">
    <location>
        <begin position="98"/>
        <end position="115"/>
    </location>
</feature>
<feature type="transmembrane region" description="Helical" evidence="8">
    <location>
        <begin position="178"/>
        <end position="199"/>
    </location>
</feature>
<dbReference type="FunFam" id="1.20.1250.20:FF:000055">
    <property type="entry name" value="Facilitated trehalose transporter Tret1-2 homolog"/>
    <property type="match status" value="1"/>
</dbReference>
<dbReference type="EMBL" id="JASPKY010000443">
    <property type="protein sequence ID" value="KAK9696729.1"/>
    <property type="molecule type" value="Genomic_DNA"/>
</dbReference>
<feature type="transmembrane region" description="Helical" evidence="8">
    <location>
        <begin position="302"/>
        <end position="322"/>
    </location>
</feature>
<comment type="caution">
    <text evidence="10">The sequence shown here is derived from an EMBL/GenBank/DDBJ whole genome shotgun (WGS) entry which is preliminary data.</text>
</comment>
<keyword evidence="10" id="KW-0813">Transport</keyword>
<evidence type="ECO:0000256" key="5">
    <source>
        <dbReference type="ARBA" id="ARBA00023136"/>
    </source>
</evidence>
<evidence type="ECO:0000313" key="11">
    <source>
        <dbReference type="Proteomes" id="UP001458880"/>
    </source>
</evidence>
<organism evidence="10 11">
    <name type="scientific">Popillia japonica</name>
    <name type="common">Japanese beetle</name>
    <dbReference type="NCBI Taxonomy" id="7064"/>
    <lineage>
        <taxon>Eukaryota</taxon>
        <taxon>Metazoa</taxon>
        <taxon>Ecdysozoa</taxon>
        <taxon>Arthropoda</taxon>
        <taxon>Hexapoda</taxon>
        <taxon>Insecta</taxon>
        <taxon>Pterygota</taxon>
        <taxon>Neoptera</taxon>
        <taxon>Endopterygota</taxon>
        <taxon>Coleoptera</taxon>
        <taxon>Polyphaga</taxon>
        <taxon>Scarabaeiformia</taxon>
        <taxon>Scarabaeidae</taxon>
        <taxon>Rutelinae</taxon>
        <taxon>Popillia</taxon>
    </lineage>
</organism>
<evidence type="ECO:0000256" key="4">
    <source>
        <dbReference type="ARBA" id="ARBA00022989"/>
    </source>
</evidence>
<comment type="similarity">
    <text evidence="7">Belongs to the major facilitator superfamily. Sugar transporter (TC 2.A.1.1) family. Trehalose transporter subfamily.</text>
</comment>
<keyword evidence="2" id="KW-1003">Cell membrane</keyword>
<dbReference type="SUPFAM" id="SSF103473">
    <property type="entry name" value="MFS general substrate transporter"/>
    <property type="match status" value="1"/>
</dbReference>
<dbReference type="AlphaFoldDB" id="A0AAW1J1N5"/>
<keyword evidence="4 8" id="KW-1133">Transmembrane helix</keyword>
<dbReference type="InterPro" id="IPR036259">
    <property type="entry name" value="MFS_trans_sf"/>
</dbReference>
<evidence type="ECO:0000256" key="6">
    <source>
        <dbReference type="ARBA" id="ARBA00023180"/>
    </source>
</evidence>
<dbReference type="InterPro" id="IPR020846">
    <property type="entry name" value="MFS_dom"/>
</dbReference>
<feature type="transmembrane region" description="Helical" evidence="8">
    <location>
        <begin position="403"/>
        <end position="424"/>
    </location>
</feature>
<feature type="transmembrane region" description="Helical" evidence="8">
    <location>
        <begin position="368"/>
        <end position="391"/>
    </location>
</feature>
<keyword evidence="11" id="KW-1185">Reference proteome</keyword>
<name>A0AAW1J1N5_POPJA</name>
<evidence type="ECO:0000313" key="10">
    <source>
        <dbReference type="EMBL" id="KAK9696729.1"/>
    </source>
</evidence>
<evidence type="ECO:0000256" key="1">
    <source>
        <dbReference type="ARBA" id="ARBA00004651"/>
    </source>
</evidence>
<keyword evidence="3 8" id="KW-0812">Transmembrane</keyword>
<dbReference type="PANTHER" id="PTHR48021">
    <property type="match status" value="1"/>
</dbReference>
<proteinExistence type="inferred from homology"/>
<feature type="transmembrane region" description="Helical" evidence="8">
    <location>
        <begin position="436"/>
        <end position="454"/>
    </location>
</feature>
<evidence type="ECO:0000256" key="8">
    <source>
        <dbReference type="SAM" id="Phobius"/>
    </source>
</evidence>
<keyword evidence="5 8" id="KW-0472">Membrane</keyword>
<keyword evidence="10" id="KW-0762">Sugar transport</keyword>
<dbReference type="Proteomes" id="UP001458880">
    <property type="component" value="Unassembled WGS sequence"/>
</dbReference>